<feature type="compositionally biased region" description="Polar residues" evidence="1">
    <location>
        <begin position="1"/>
        <end position="19"/>
    </location>
</feature>
<dbReference type="EMBL" id="CAJNIZ010019606">
    <property type="protein sequence ID" value="CAE7428554.1"/>
    <property type="molecule type" value="Genomic_DNA"/>
</dbReference>
<name>A0A812RA54_SYMPI</name>
<feature type="compositionally biased region" description="Acidic residues" evidence="1">
    <location>
        <begin position="1284"/>
        <end position="1298"/>
    </location>
</feature>
<dbReference type="CDD" id="cd18809">
    <property type="entry name" value="SF1_C_RecD"/>
    <property type="match status" value="1"/>
</dbReference>
<gene>
    <name evidence="3" type="primary">PIF6</name>
    <name evidence="3" type="ORF">SPIL2461_LOCUS10493</name>
</gene>
<sequence>MTLSGRDNSQQGKTRSSPAGSALNALSPEARRQAISAMQTAESTTEVVGVLSKTLPGFSCTDRDAANYIPRTSLHRWRTRNATWLANRQSSEPTTWNEEYEQTFAIAFVKPDKRSATTVPEGDANGLWLLNGAWTFCPTCGRRQARSSPSALSASSIYSPAVICYLGCDTDAQDLLAPPQASVTRVKLEGYVTPLARYWQPWVDYIANGQLPLSTLLSQDELEGLAVLDIKVEFRSRRGGNAEILSKQKRTVVRCRWRPTSLATRERSDQAARAYTWLLTHNATYASFVERHERLLRDGGHEDHAWREIPTAELLLSSPGIEVAARPWLYPLASFGDSDLKHRLVPLGWLDSKSNPSSRTSFLRKLTSRCIDYSRDFPLQCLLYDTFLARTISSVINVANQKRIAPEQAACDMDMFEGYWLQQLRKMEDVCRQEWERSADMSQALPSIFFTVAPAEWRYVLPDGMFFDDTLTEQQDMITLHLYHTLQTLLEVHLLKHGQSLTQVGIAKVRQWSFRFEFQSRGTLHLHAVLWADLLPGWTAADITGRTNTGKSSAFLRLLEALFNSRADVQCGDGSHVLLRYVAGYLAKASDALQFQSKQAHHGSEGSQWRQTYRLLAKRSPMEQEMIMEFAGLAMVKHSFSGMAIFAPIPGSTAKNTSRHHYEAYQHHLKQQAGGFGDARGLTFIQWLRRFRVVGTNEKDYSIAARNHAGPAKGKDCGIAMSFPFELLDIFVGAWAATCMEGMLEDRLLPDVDDNLQLVGFDAELSRRRSFQAPEGCRHLKAVLCLDEFQLKDSSPQIFSPDVGKFLIEVERELTFRGLGLDRIATFKARMHSCTLLLLKIRDGDEDPALWSARKLSSPPRRDWSPEQQKVLDCIHKGICISDAGAASTSNRLLQVCGGPGTGKTEVVIAAARQALEDNCRVLIAGPVGLLVSMYRLRLPATDNLTMETIHSAFQLTRDADAAYVPPGRLRRYDLIILDEVSQVDSDSWAKLKTALGELHPGPFVVFVGDFHQLQPISGPPRLQQDLDRQVQQGHMPLIELKHHQAARSVDPEMLGFLTMARVQQPSRAVLEDFFRGRVWSGDIHQAVQKARQLEAADAKPFTFLTVTNRGAERINLARLSMEYPAEARILADGGGIPAELGKVELALGMRIRLTYNVDKDRGFVNGNSGIIRALLRRDMFILQSTQNISILVHPITVKGRKFLPVTYGWATTMRRAQGATLDHVGLWFDRRLADRGYAYVGVSRAKRRNDVFILGRVRRTDWRPVGGNPEQEQEHLSAISESSNEEEDGPSSDDLESADSSQEPDFSSLSSE</sequence>
<dbReference type="InterPro" id="IPR027417">
    <property type="entry name" value="P-loop_NTPase"/>
</dbReference>
<feature type="region of interest" description="Disordered" evidence="1">
    <location>
        <begin position="1"/>
        <end position="25"/>
    </location>
</feature>
<dbReference type="Pfam" id="PF13245">
    <property type="entry name" value="AAA_19"/>
    <property type="match status" value="1"/>
</dbReference>
<feature type="region of interest" description="Disordered" evidence="1">
    <location>
        <begin position="1264"/>
        <end position="1313"/>
    </location>
</feature>
<dbReference type="Gene3D" id="2.30.30.940">
    <property type="match status" value="1"/>
</dbReference>
<keyword evidence="4" id="KW-1185">Reference proteome</keyword>
<reference evidence="3" key="1">
    <citation type="submission" date="2021-02" db="EMBL/GenBank/DDBJ databases">
        <authorList>
            <person name="Dougan E. K."/>
            <person name="Rhodes N."/>
            <person name="Thang M."/>
            <person name="Chan C."/>
        </authorList>
    </citation>
    <scope>NUCLEOTIDE SEQUENCE</scope>
</reference>
<feature type="compositionally biased region" description="Polar residues" evidence="1">
    <location>
        <begin position="1299"/>
        <end position="1313"/>
    </location>
</feature>
<dbReference type="SMART" id="SM00382">
    <property type="entry name" value="AAA"/>
    <property type="match status" value="1"/>
</dbReference>
<dbReference type="InterPro" id="IPR051055">
    <property type="entry name" value="PIF1_helicase"/>
</dbReference>
<organism evidence="3 4">
    <name type="scientific">Symbiodinium pilosum</name>
    <name type="common">Dinoflagellate</name>
    <dbReference type="NCBI Taxonomy" id="2952"/>
    <lineage>
        <taxon>Eukaryota</taxon>
        <taxon>Sar</taxon>
        <taxon>Alveolata</taxon>
        <taxon>Dinophyceae</taxon>
        <taxon>Suessiales</taxon>
        <taxon>Symbiodiniaceae</taxon>
        <taxon>Symbiodinium</taxon>
    </lineage>
</organism>
<dbReference type="PANTHER" id="PTHR47642">
    <property type="entry name" value="ATP-DEPENDENT DNA HELICASE"/>
    <property type="match status" value="1"/>
</dbReference>
<dbReference type="SUPFAM" id="SSF52540">
    <property type="entry name" value="P-loop containing nucleoside triphosphate hydrolases"/>
    <property type="match status" value="2"/>
</dbReference>
<comment type="caution">
    <text evidence="3">The sequence shown here is derived from an EMBL/GenBank/DDBJ whole genome shotgun (WGS) entry which is preliminary data.</text>
</comment>
<dbReference type="OrthoDB" id="420187at2759"/>
<dbReference type="Gene3D" id="3.40.50.300">
    <property type="entry name" value="P-loop containing nucleotide triphosphate hydrolases"/>
    <property type="match status" value="2"/>
</dbReference>
<accession>A0A812RA54</accession>
<evidence type="ECO:0000256" key="1">
    <source>
        <dbReference type="SAM" id="MobiDB-lite"/>
    </source>
</evidence>
<evidence type="ECO:0000313" key="4">
    <source>
        <dbReference type="Proteomes" id="UP000649617"/>
    </source>
</evidence>
<proteinExistence type="predicted"/>
<evidence type="ECO:0000259" key="2">
    <source>
        <dbReference type="SMART" id="SM00382"/>
    </source>
</evidence>
<dbReference type="Proteomes" id="UP000649617">
    <property type="component" value="Unassembled WGS sequence"/>
</dbReference>
<evidence type="ECO:0000313" key="3">
    <source>
        <dbReference type="EMBL" id="CAE7428554.1"/>
    </source>
</evidence>
<dbReference type="InterPro" id="IPR003593">
    <property type="entry name" value="AAA+_ATPase"/>
</dbReference>
<protein>
    <submittedName>
        <fullName evidence="3">PIF6 protein</fullName>
    </submittedName>
</protein>
<feature type="domain" description="AAA+ ATPase" evidence="2">
    <location>
        <begin position="890"/>
        <end position="1085"/>
    </location>
</feature>